<sequence length="151" mass="16744">MASFIPTARLFTTLACAAIFRPSPSLPARWTYQDGSGQHEQGLPGRPPLGPLLLACAASALLLSSEKRHHVVKGDPSFPHHLLQLLLGHHQLDSDEALSRTGLCHRLLGREEIVQLPMSHTLLRIQVGDHRKCVGDCMPRELVQHLLHLER</sequence>
<protein>
    <recommendedName>
        <fullName evidence="4">Secreted protein</fullName>
    </recommendedName>
</protein>
<accession>A0A9E7KA26</accession>
<proteinExistence type="predicted"/>
<gene>
    <name evidence="2" type="ORF">MUK42_35461</name>
</gene>
<organism evidence="2 3">
    <name type="scientific">Musa troglodytarum</name>
    <name type="common">fe'i banana</name>
    <dbReference type="NCBI Taxonomy" id="320322"/>
    <lineage>
        <taxon>Eukaryota</taxon>
        <taxon>Viridiplantae</taxon>
        <taxon>Streptophyta</taxon>
        <taxon>Embryophyta</taxon>
        <taxon>Tracheophyta</taxon>
        <taxon>Spermatophyta</taxon>
        <taxon>Magnoliopsida</taxon>
        <taxon>Liliopsida</taxon>
        <taxon>Zingiberales</taxon>
        <taxon>Musaceae</taxon>
        <taxon>Musa</taxon>
    </lineage>
</organism>
<evidence type="ECO:0008006" key="4">
    <source>
        <dbReference type="Google" id="ProtNLM"/>
    </source>
</evidence>
<keyword evidence="1" id="KW-0732">Signal</keyword>
<dbReference type="AlphaFoldDB" id="A0A9E7KA26"/>
<keyword evidence="3" id="KW-1185">Reference proteome</keyword>
<name>A0A9E7KA26_9LILI</name>
<feature type="chain" id="PRO_5039668334" description="Secreted protein" evidence="1">
    <location>
        <begin position="18"/>
        <end position="151"/>
    </location>
</feature>
<evidence type="ECO:0000256" key="1">
    <source>
        <dbReference type="SAM" id="SignalP"/>
    </source>
</evidence>
<dbReference type="EMBL" id="CP097508">
    <property type="protein sequence ID" value="URE09754.1"/>
    <property type="molecule type" value="Genomic_DNA"/>
</dbReference>
<feature type="signal peptide" evidence="1">
    <location>
        <begin position="1"/>
        <end position="17"/>
    </location>
</feature>
<reference evidence="2" key="1">
    <citation type="submission" date="2022-05" db="EMBL/GenBank/DDBJ databases">
        <title>The Musa troglodytarum L. genome provides insights into the mechanism of non-climacteric behaviour and enrichment of carotenoids.</title>
        <authorList>
            <person name="Wang J."/>
        </authorList>
    </citation>
    <scope>NUCLEOTIDE SEQUENCE</scope>
    <source>
        <tissue evidence="2">Leaf</tissue>
    </source>
</reference>
<dbReference type="Proteomes" id="UP001055439">
    <property type="component" value="Chromosome 6"/>
</dbReference>
<evidence type="ECO:0000313" key="2">
    <source>
        <dbReference type="EMBL" id="URE09754.1"/>
    </source>
</evidence>
<evidence type="ECO:0000313" key="3">
    <source>
        <dbReference type="Proteomes" id="UP001055439"/>
    </source>
</evidence>